<evidence type="ECO:0000313" key="10">
    <source>
        <dbReference type="Proteomes" id="UP001629244"/>
    </source>
</evidence>
<dbReference type="PROSITE" id="PS51332">
    <property type="entry name" value="B12_BINDING"/>
    <property type="match status" value="1"/>
</dbReference>
<evidence type="ECO:0000256" key="2">
    <source>
        <dbReference type="ARBA" id="ARBA00008465"/>
    </source>
</evidence>
<proteinExistence type="inferred from homology"/>
<dbReference type="Proteomes" id="UP001629244">
    <property type="component" value="Unassembled WGS sequence"/>
</dbReference>
<keyword evidence="4" id="KW-0846">Cobalamin</keyword>
<keyword evidence="10" id="KW-1185">Reference proteome</keyword>
<evidence type="ECO:0000259" key="8">
    <source>
        <dbReference type="PROSITE" id="PS51332"/>
    </source>
</evidence>
<dbReference type="PANTHER" id="PTHR48101">
    <property type="entry name" value="METHYLMALONYL-COA MUTASE, MITOCHONDRIAL-RELATED"/>
    <property type="match status" value="1"/>
</dbReference>
<name>A0ABW8YQL8_9SPHN</name>
<protein>
    <recommendedName>
        <fullName evidence="3">methylmalonyl-CoA mutase</fullName>
        <ecNumber evidence="3">5.4.99.2</ecNumber>
    </recommendedName>
</protein>
<keyword evidence="5" id="KW-0479">Metal-binding</keyword>
<evidence type="ECO:0000256" key="5">
    <source>
        <dbReference type="ARBA" id="ARBA00022723"/>
    </source>
</evidence>
<dbReference type="PROSITE" id="PS00544">
    <property type="entry name" value="METMALONYL_COA_MUTASE"/>
    <property type="match status" value="1"/>
</dbReference>
<evidence type="ECO:0000313" key="9">
    <source>
        <dbReference type="EMBL" id="MFL9842586.1"/>
    </source>
</evidence>
<dbReference type="NCBIfam" id="NF006944">
    <property type="entry name" value="PRK09426.1"/>
    <property type="match status" value="1"/>
</dbReference>
<reference evidence="9 10" key="1">
    <citation type="submission" date="2024-06" db="EMBL/GenBank/DDBJ databases">
        <authorList>
            <person name="Kaempfer P."/>
            <person name="Viver T."/>
        </authorList>
    </citation>
    <scope>NUCLEOTIDE SEQUENCE [LARGE SCALE GENOMIC DNA]</scope>
    <source>
        <strain evidence="9 10">ST-64</strain>
    </source>
</reference>
<dbReference type="InterPro" id="IPR006159">
    <property type="entry name" value="Acid_CoA_mut_C"/>
</dbReference>
<keyword evidence="6 9" id="KW-0413">Isomerase</keyword>
<dbReference type="InterPro" id="IPR058549">
    <property type="entry name" value="MeMalonylCoA_mutase_a/b_site"/>
</dbReference>
<dbReference type="EMBL" id="JBELQC010000003">
    <property type="protein sequence ID" value="MFL9842586.1"/>
    <property type="molecule type" value="Genomic_DNA"/>
</dbReference>
<dbReference type="CDD" id="cd02071">
    <property type="entry name" value="MM_CoA_mut_B12_BD"/>
    <property type="match status" value="1"/>
</dbReference>
<dbReference type="InterPro" id="IPR016176">
    <property type="entry name" value="Cbl-dep_enz_cat"/>
</dbReference>
<keyword evidence="7" id="KW-0170">Cobalt</keyword>
<comment type="caution">
    <text evidence="9">The sequence shown here is derived from an EMBL/GenBank/DDBJ whole genome shotgun (WGS) entry which is preliminary data.</text>
</comment>
<evidence type="ECO:0000256" key="3">
    <source>
        <dbReference type="ARBA" id="ARBA00012398"/>
    </source>
</evidence>
<dbReference type="CDD" id="cd03679">
    <property type="entry name" value="MM_CoA_mutase_alpha_like"/>
    <property type="match status" value="1"/>
</dbReference>
<dbReference type="Pfam" id="PF02310">
    <property type="entry name" value="B12-binding"/>
    <property type="match status" value="1"/>
</dbReference>
<dbReference type="Pfam" id="PF01642">
    <property type="entry name" value="MM_CoA_mutase"/>
    <property type="match status" value="1"/>
</dbReference>
<comment type="similarity">
    <text evidence="2">Belongs to the methylmalonyl-CoA mutase family.</text>
</comment>
<dbReference type="InterPro" id="IPR036724">
    <property type="entry name" value="Cobalamin-bd_sf"/>
</dbReference>
<dbReference type="GO" id="GO:0004494">
    <property type="term" value="F:methylmalonyl-CoA mutase activity"/>
    <property type="evidence" value="ECO:0007669"/>
    <property type="project" value="UniProtKB-EC"/>
</dbReference>
<comment type="cofactor">
    <cofactor evidence="1">
        <name>adenosylcob(III)alamin</name>
        <dbReference type="ChEBI" id="CHEBI:18408"/>
    </cofactor>
</comment>
<sequence>MTEKPSLDAWKALADKEVKGRDLMWRTPEGIDVKPLYTADDVTTDPGLPGLAPYRRGVKASMYAGRPWTIRQYAGFSTAEESNAFYRRNLAAGQKGLSVAFDLATHRGYDSDHPRVTGDVGKAGVAIDSVEDMKILFDGIPLDKMSVSMTMNGAVIPILAFFIVAGEEQGVEKSLLDGTIQNDILKEFMVRNTYIYPPEPSMRIISDIFAYTSANMPKFNSISISGYHMQEAGATQVQELAFTIADGMEYVKYGVASGLDIDKFAGRLSFFFAIGMNFFMEVAKLRAARVLWHRVMTQLGAKDERSKMLRTHCQTSGVSLTEQDPYNNVIRTTIEAMAAMLGGTQSLHTNALDEAIALPTDFSARIARNTQLVIQEETGMTNVVDPLGGSYYVEALTQELVDKAWEIIERVEAEGGMAKAVAAGWPKAMIEEASAATAARIDQGEQVIVGVNKYRKAEEDPIDILDVDNHAVREAQVARIARVKALRDDAACRAALDALREGARGDGNLLELAVEAARHRATLGEISLAMEDVFGRHGTVPTPVKGVYGGAHDADARWEQLKEGVAATERRLGRKPRMMVAKMGQDGHDRGANLVSSAFGDLGFDVVPGPLFQTPQEAAELAVAEDVDIVGASSLAAGHKTLIPQMIGYLKDAGRSDIKVIAGGVIPAQDYQFLRDAGVQAIFGPGTNLVKAAEEVLTLLGHNMPPESEAAE</sequence>
<dbReference type="InterPro" id="IPR006158">
    <property type="entry name" value="Cobalamin-bd"/>
</dbReference>
<dbReference type="Gene3D" id="3.40.50.280">
    <property type="entry name" value="Cobalamin-binding domain"/>
    <property type="match status" value="1"/>
</dbReference>
<evidence type="ECO:0000256" key="7">
    <source>
        <dbReference type="ARBA" id="ARBA00023285"/>
    </source>
</evidence>
<dbReference type="InterPro" id="IPR006098">
    <property type="entry name" value="MMCoA_mutase_a_cat"/>
</dbReference>
<gene>
    <name evidence="9" type="primary">scpA</name>
    <name evidence="9" type="ORF">ABS767_16570</name>
</gene>
<dbReference type="RefSeq" id="WP_408080374.1">
    <property type="nucleotide sequence ID" value="NZ_JBELQC010000003.1"/>
</dbReference>
<evidence type="ECO:0000256" key="1">
    <source>
        <dbReference type="ARBA" id="ARBA00001922"/>
    </source>
</evidence>
<dbReference type="NCBIfam" id="TIGR00640">
    <property type="entry name" value="acid_CoA_mut_C"/>
    <property type="match status" value="1"/>
</dbReference>
<dbReference type="NCBIfam" id="TIGR00641">
    <property type="entry name" value="acid_CoA_mut_N"/>
    <property type="match status" value="1"/>
</dbReference>
<dbReference type="PANTHER" id="PTHR48101:SF4">
    <property type="entry name" value="METHYLMALONYL-COA MUTASE, MITOCHONDRIAL"/>
    <property type="match status" value="1"/>
</dbReference>
<dbReference type="Gene3D" id="3.20.20.240">
    <property type="entry name" value="Methylmalonyl-CoA mutase"/>
    <property type="match status" value="1"/>
</dbReference>
<dbReference type="SUPFAM" id="SSF51703">
    <property type="entry name" value="Cobalamin (vitamin B12)-dependent enzymes"/>
    <property type="match status" value="1"/>
</dbReference>
<evidence type="ECO:0000256" key="4">
    <source>
        <dbReference type="ARBA" id="ARBA00022628"/>
    </source>
</evidence>
<feature type="domain" description="B12-binding" evidence="8">
    <location>
        <begin position="575"/>
        <end position="707"/>
    </location>
</feature>
<organism evidence="9 10">
    <name type="scientific">Sphingomonas plantiphila</name>
    <dbReference type="NCBI Taxonomy" id="3163295"/>
    <lineage>
        <taxon>Bacteria</taxon>
        <taxon>Pseudomonadati</taxon>
        <taxon>Pseudomonadota</taxon>
        <taxon>Alphaproteobacteria</taxon>
        <taxon>Sphingomonadales</taxon>
        <taxon>Sphingomonadaceae</taxon>
        <taxon>Sphingomonas</taxon>
    </lineage>
</organism>
<dbReference type="InterPro" id="IPR006099">
    <property type="entry name" value="MeMalonylCoA_mutase_a/b_cat"/>
</dbReference>
<dbReference type="SUPFAM" id="SSF52242">
    <property type="entry name" value="Cobalamin (vitamin B12)-binding domain"/>
    <property type="match status" value="1"/>
</dbReference>
<accession>A0ABW8YQL8</accession>
<dbReference type="EC" id="5.4.99.2" evidence="3"/>
<evidence type="ECO:0000256" key="6">
    <source>
        <dbReference type="ARBA" id="ARBA00023235"/>
    </source>
</evidence>